<feature type="region of interest" description="Disordered" evidence="1">
    <location>
        <begin position="1414"/>
        <end position="1515"/>
    </location>
</feature>
<feature type="compositionally biased region" description="Low complexity" evidence="1">
    <location>
        <begin position="13"/>
        <end position="27"/>
    </location>
</feature>
<evidence type="ECO:0000313" key="2">
    <source>
        <dbReference type="EMBL" id="KAK7071144.1"/>
    </source>
</evidence>
<keyword evidence="3" id="KW-1185">Reference proteome</keyword>
<sequence length="1783" mass="192310">MASIAVETSADTSAASSAPPLSLGHLLPPRPPPRSLPNQLTESENYLFNNYSRTIDMDSKDALSKAESLSNVGTTHSQAPSNNNHDFTSPLPPDLPPPPDFYSSSSPPPPPPPPSYLFPELTLDDLPPPPPPLVLLNMESKPAPLYICSYDPPSPEIKSEYDPKLPPGFPLKYSSPPPVPPPPRPTPPPPPTPPVRQASKENLEISASISAGESDSLAAASFTNAKSSDFLGTIEKTESKDSFEEGSNNYPVKGDTDEYFDGRPDSSILSSSTQTATLLLTPESGLSPLPPHALRVSPVPTDANTSASSQLTDDLTTSVSSEATTPIIFDSRDTTFDIDTPEVTPQLSEILGTHSPTPNEVKINSLMDELLADADSIESEVTPQPSEISGTHSPTPTEERLLSVHDVSIVNAGLVTTLQETNSCIIVAETSTPEIPVPSKIDRDGDINEFDSVSENSVYTFTERINTDIITDSLTSTSHTEVAQMSSPFSTEPPSLFSLPTDSDTVSGDIDSLTADTLSSAAELQSYTIDIDTSTVDSIATTNRAPEMLYTSSSGFSESSYAETPFSIGDNNLESAPLSPVFTESCTITPIHMEFATPMSTHPTTTPASSPIPSSPLPYFDAIQPESVSLSQSVSLTASPTFSAMASYQSTEIVSSHLHIETDVNSFQKRLVESQLSSLSPINNADKNESTQNICESFQEPIAAVSQVLGSFSKYELIKPTKNIDIPDTEYGKMSKENITISNASTDNNICVESSDPSVDSEIGKSSASKDLIYDKFAESNLHKEITEIVPENLSENGKHQVYMIEIPDDMVDNSGEERSSVINIPVENVQEPLEEKLEDRLEDNAKSVESRFNTTTIVEDRTDTSTKVVEDRPDTSTKVVEDRPDSSINVIEDTPDISTIIVIQSEKNEPILNGSEKVDGIKDISKDTQNEMVNVLNEAEDELSSEICEKFSNKKLENGDEKTSSRAITYAKCPQFPKEDQKDSESAKHESSELCSFSTVFNFDFSSNGVHSPDSDKAHASQMSPDMQKDIPAISCLSISLPRGTASPVFSSCGGSMSPRTPLSPAKSPLSADKETNLVASPKSSIYPYAKSSEDPFETLDTIIGNMEILSADLPASPVKGEITLETPYIPVSDESKNEVDDNFPSESVISQESLEPCLGAQAESSAVDEMIYQEKENASVHTLLPSVPSTQDDGSPKTDTDSTLQCSSSLGVLDHLSQHLTASLNQSPNLLNSCSTVDSEQMQLNINSQNLHVTNTSNEGTEIDSGREIHDDLVSKSNLNDVTDNGIDSVILSERSLINDIAIYTCSENLENEDIVCSQESQVDIQKGIVDNTFDNSKPAIEISTKPIASLSSPSLHSILEDVVQPSPASSFKAPPLPPPRYCMTTPRLGMGPPLPPPRQYVLMSVTASQIDCRRHSPPPAPPRSTSMRKSPPPLPSKPAINSPSGEEWIDFPPLPPPPCSLVHTPSTPPKLTPVPEESSFPSTPLPSWESQEKFSESPDHKSFLPSTLSPSCHEITECDKTDIQKHSTDVQLFRTCPLSVIQPAHPPVLLEYSDEDPPPPPPPPVEFDIDTLPPLPSPPPPDSLIPPSPPTRRKILVPPVPPLPKSVISPDRDFTHVSYRTSPEKLSNSSSIPIALDTTSSSSTSNMSVPQDSATVEEKSAPVPVQPASAFVHSLIPPAPSPKMPDAISPLSSNPRQPPFAPPPPKCPTPSSANAIPNSSLWTVSPYGKVVINRNDLPLPSPEEEIRKLFYNVKNWGLLEYETDTLAVYTQLRPSIQMGP</sequence>
<feature type="region of interest" description="Disordered" evidence="1">
    <location>
        <begin position="1"/>
        <end position="42"/>
    </location>
</feature>
<feature type="region of interest" description="Disordered" evidence="1">
    <location>
        <begin position="236"/>
        <end position="257"/>
    </location>
</feature>
<feature type="region of interest" description="Disordered" evidence="1">
    <location>
        <begin position="1550"/>
        <end position="1665"/>
    </location>
</feature>
<feature type="non-terminal residue" evidence="2">
    <location>
        <position position="1783"/>
    </location>
</feature>
<evidence type="ECO:0000256" key="1">
    <source>
        <dbReference type="SAM" id="MobiDB-lite"/>
    </source>
</evidence>
<feature type="region of interest" description="Disordered" evidence="1">
    <location>
        <begin position="1677"/>
        <end position="1717"/>
    </location>
</feature>
<feature type="compositionally biased region" description="Polar residues" evidence="1">
    <location>
        <begin position="302"/>
        <end position="318"/>
    </location>
</feature>
<evidence type="ECO:0000313" key="3">
    <source>
        <dbReference type="Proteomes" id="UP001381693"/>
    </source>
</evidence>
<feature type="region of interest" description="Disordered" evidence="1">
    <location>
        <begin position="378"/>
        <end position="397"/>
    </location>
</feature>
<feature type="region of interest" description="Disordered" evidence="1">
    <location>
        <begin position="59"/>
        <end position="210"/>
    </location>
</feature>
<organism evidence="2 3">
    <name type="scientific">Halocaridina rubra</name>
    <name type="common">Hawaiian red shrimp</name>
    <dbReference type="NCBI Taxonomy" id="373956"/>
    <lineage>
        <taxon>Eukaryota</taxon>
        <taxon>Metazoa</taxon>
        <taxon>Ecdysozoa</taxon>
        <taxon>Arthropoda</taxon>
        <taxon>Crustacea</taxon>
        <taxon>Multicrustacea</taxon>
        <taxon>Malacostraca</taxon>
        <taxon>Eumalacostraca</taxon>
        <taxon>Eucarida</taxon>
        <taxon>Decapoda</taxon>
        <taxon>Pleocyemata</taxon>
        <taxon>Caridea</taxon>
        <taxon>Atyoidea</taxon>
        <taxon>Atyidae</taxon>
        <taxon>Halocaridina</taxon>
    </lineage>
</organism>
<accession>A0AAN8X1D0</accession>
<feature type="compositionally biased region" description="Pro residues" evidence="1">
    <location>
        <begin position="164"/>
        <end position="194"/>
    </location>
</feature>
<dbReference type="EMBL" id="JAXCGZ010015129">
    <property type="protein sequence ID" value="KAK7071144.1"/>
    <property type="molecule type" value="Genomic_DNA"/>
</dbReference>
<protein>
    <submittedName>
        <fullName evidence="2">Uncharacterized protein</fullName>
    </submittedName>
</protein>
<proteinExistence type="predicted"/>
<feature type="region of interest" description="Disordered" evidence="1">
    <location>
        <begin position="282"/>
        <end position="318"/>
    </location>
</feature>
<feature type="compositionally biased region" description="Pro residues" evidence="1">
    <location>
        <begin position="90"/>
        <end position="116"/>
    </location>
</feature>
<dbReference type="Proteomes" id="UP001381693">
    <property type="component" value="Unassembled WGS sequence"/>
</dbReference>
<gene>
    <name evidence="2" type="ORF">SK128_014060</name>
</gene>
<feature type="compositionally biased region" description="Polar residues" evidence="1">
    <location>
        <begin position="67"/>
        <end position="87"/>
    </location>
</feature>
<feature type="compositionally biased region" description="Pro residues" evidence="1">
    <location>
        <begin position="1576"/>
        <end position="1593"/>
    </location>
</feature>
<comment type="caution">
    <text evidence="2">The sequence shown here is derived from an EMBL/GenBank/DDBJ whole genome shotgun (WGS) entry which is preliminary data.</text>
</comment>
<feature type="compositionally biased region" description="Polar residues" evidence="1">
    <location>
        <begin position="379"/>
        <end position="396"/>
    </location>
</feature>
<name>A0AAN8X1D0_HALRR</name>
<feature type="compositionally biased region" description="Polar residues" evidence="1">
    <location>
        <begin position="1621"/>
        <end position="1635"/>
    </location>
</feature>
<feature type="compositionally biased region" description="Basic and acidic residues" evidence="1">
    <location>
        <begin position="1493"/>
        <end position="1505"/>
    </location>
</feature>
<reference evidence="2 3" key="1">
    <citation type="submission" date="2023-11" db="EMBL/GenBank/DDBJ databases">
        <title>Halocaridina rubra genome assembly.</title>
        <authorList>
            <person name="Smith C."/>
        </authorList>
    </citation>
    <scope>NUCLEOTIDE SEQUENCE [LARGE SCALE GENOMIC DNA]</scope>
    <source>
        <strain evidence="2">EP-1</strain>
        <tissue evidence="2">Whole</tissue>
    </source>
</reference>
<feature type="compositionally biased region" description="Pro residues" evidence="1">
    <location>
        <begin position="1699"/>
        <end position="1711"/>
    </location>
</feature>
<feature type="region of interest" description="Disordered" evidence="1">
    <location>
        <begin position="1181"/>
        <end position="1206"/>
    </location>
</feature>